<feature type="compositionally biased region" description="Basic residues" evidence="1">
    <location>
        <begin position="36"/>
        <end position="49"/>
    </location>
</feature>
<evidence type="ECO:0000256" key="1">
    <source>
        <dbReference type="SAM" id="MobiDB-lite"/>
    </source>
</evidence>
<evidence type="ECO:0000313" key="2">
    <source>
        <dbReference type="EMBL" id="CDX48766.1"/>
    </source>
</evidence>
<feature type="region of interest" description="Disordered" evidence="1">
    <location>
        <begin position="179"/>
        <end position="227"/>
    </location>
</feature>
<proteinExistence type="predicted"/>
<accession>A0A090FSV3</accession>
<organism evidence="2 3">
    <name type="scientific">Mesorhizobium plurifarium</name>
    <dbReference type="NCBI Taxonomy" id="69974"/>
    <lineage>
        <taxon>Bacteria</taxon>
        <taxon>Pseudomonadati</taxon>
        <taxon>Pseudomonadota</taxon>
        <taxon>Alphaproteobacteria</taxon>
        <taxon>Hyphomicrobiales</taxon>
        <taxon>Phyllobacteriaceae</taxon>
        <taxon>Mesorhizobium</taxon>
    </lineage>
</organism>
<gene>
    <name evidence="2" type="ORF">MPL3365_10022</name>
</gene>
<dbReference type="AlphaFoldDB" id="A0A090FSV3"/>
<sequence length="248" mass="26445">MVAAIGQRAQGGRAAVGRLFRRGDVEAAHHGDLSQHRRMGAGHLRHRGRGAPPFRRFGQAIVATAGGAARRQPAQSDRAQSGEARAGIAATRELDRAAGQQVGRLCGMLGLGRSVAGSKKFAATLAKTAQGVYRHPTFSDYGLDAALSRGLPGHFDHVVEHIHGRSKKKNLSVEARHAPLGRRPQGPDLCRGQEFRRNAPPAPHRPEDRHVSRPPGSGAEGKLRSFHGLRLSKDRPLAGLFVFGAGPA</sequence>
<dbReference type="EMBL" id="CCNE01000001">
    <property type="protein sequence ID" value="CDX48766.1"/>
    <property type="molecule type" value="Genomic_DNA"/>
</dbReference>
<name>A0A090FSV3_MESPL</name>
<dbReference type="Proteomes" id="UP000046122">
    <property type="component" value="Unassembled WGS sequence"/>
</dbReference>
<feature type="region of interest" description="Disordered" evidence="1">
    <location>
        <begin position="65"/>
        <end position="84"/>
    </location>
</feature>
<reference evidence="2 3" key="1">
    <citation type="submission" date="2014-08" db="EMBL/GenBank/DDBJ databases">
        <authorList>
            <person name="Moulin Lionel"/>
        </authorList>
    </citation>
    <scope>NUCLEOTIDE SEQUENCE [LARGE SCALE GENOMIC DNA]</scope>
</reference>
<protein>
    <submittedName>
        <fullName evidence="2">Uncharacterized protein</fullName>
    </submittedName>
</protein>
<feature type="region of interest" description="Disordered" evidence="1">
    <location>
        <begin position="27"/>
        <end position="53"/>
    </location>
</feature>
<evidence type="ECO:0000313" key="3">
    <source>
        <dbReference type="Proteomes" id="UP000046122"/>
    </source>
</evidence>